<evidence type="ECO:0000313" key="2">
    <source>
        <dbReference type="EMBL" id="KAF5207102.1"/>
    </source>
</evidence>
<feature type="compositionally biased region" description="Polar residues" evidence="1">
    <location>
        <begin position="99"/>
        <end position="108"/>
    </location>
</feature>
<accession>A0A7J6XF98</accession>
<comment type="caution">
    <text evidence="2">The sequence shown here is derived from an EMBL/GenBank/DDBJ whole genome shotgun (WGS) entry which is preliminary data.</text>
</comment>
<gene>
    <name evidence="2" type="ORF">FRX31_003310</name>
</gene>
<evidence type="ECO:0000256" key="1">
    <source>
        <dbReference type="SAM" id="MobiDB-lite"/>
    </source>
</evidence>
<evidence type="ECO:0000313" key="3">
    <source>
        <dbReference type="Proteomes" id="UP000554482"/>
    </source>
</evidence>
<organism evidence="2 3">
    <name type="scientific">Thalictrum thalictroides</name>
    <name type="common">Rue-anemone</name>
    <name type="synonym">Anemone thalictroides</name>
    <dbReference type="NCBI Taxonomy" id="46969"/>
    <lineage>
        <taxon>Eukaryota</taxon>
        <taxon>Viridiplantae</taxon>
        <taxon>Streptophyta</taxon>
        <taxon>Embryophyta</taxon>
        <taxon>Tracheophyta</taxon>
        <taxon>Spermatophyta</taxon>
        <taxon>Magnoliopsida</taxon>
        <taxon>Ranunculales</taxon>
        <taxon>Ranunculaceae</taxon>
        <taxon>Thalictroideae</taxon>
        <taxon>Thalictrum</taxon>
    </lineage>
</organism>
<proteinExistence type="predicted"/>
<dbReference type="Proteomes" id="UP000554482">
    <property type="component" value="Unassembled WGS sequence"/>
</dbReference>
<reference evidence="2 3" key="1">
    <citation type="submission" date="2020-06" db="EMBL/GenBank/DDBJ databases">
        <title>Transcriptomic and genomic resources for Thalictrum thalictroides and T. hernandezii: Facilitating candidate gene discovery in an emerging model plant lineage.</title>
        <authorList>
            <person name="Arias T."/>
            <person name="Riano-Pachon D.M."/>
            <person name="Di Stilio V.S."/>
        </authorList>
    </citation>
    <scope>NUCLEOTIDE SEQUENCE [LARGE SCALE GENOMIC DNA]</scope>
    <source>
        <strain evidence="3">cv. WT478/WT964</strain>
        <tissue evidence="2">Leaves</tissue>
    </source>
</reference>
<protein>
    <submittedName>
        <fullName evidence="2">Uncharacterized protein</fullName>
    </submittedName>
</protein>
<feature type="region of interest" description="Disordered" evidence="1">
    <location>
        <begin position="89"/>
        <end position="108"/>
    </location>
</feature>
<dbReference type="AlphaFoldDB" id="A0A7J6XF98"/>
<name>A0A7J6XF98_THATH</name>
<sequence>MEQNPGFKSPALVQALAHFPGSPGQYNNVTLNVASLSLLAITNGEMLHSDEEEEDEGESYCDHAMVSYNSDSEIDHARKKKFVPPLSMITRSKSHGKSPLQNQVLDEW</sequence>
<keyword evidence="3" id="KW-1185">Reference proteome</keyword>
<dbReference type="EMBL" id="JABWDY010001850">
    <property type="protein sequence ID" value="KAF5207102.1"/>
    <property type="molecule type" value="Genomic_DNA"/>
</dbReference>